<feature type="chain" id="PRO_5004057941" evidence="9">
    <location>
        <begin position="21"/>
        <end position="437"/>
    </location>
</feature>
<keyword evidence="8" id="KW-0449">Lipoprotein</keyword>
<name>M4SW36_9TRYP</name>
<proteinExistence type="predicted"/>
<dbReference type="AlphaFoldDB" id="M4SW36"/>
<evidence type="ECO:0000256" key="1">
    <source>
        <dbReference type="ARBA" id="ARBA00002523"/>
    </source>
</evidence>
<keyword evidence="5 9" id="KW-0732">Signal</keyword>
<keyword evidence="4" id="KW-0336">GPI-anchor</keyword>
<keyword evidence="3" id="KW-1003">Cell membrane</keyword>
<sequence>MFKLLYLLLALTMCCTSKLGQSAGEAINGPEFNLFCHMDVMLRKEEIKDDDEPDLTGEATAAETTIETIFTLTANDTYYNTGPEPTPGNAADDASNKQKRINQWLQTRAKFDDVAIADEAGAEKYRRVKHKDIPTETAKLLSVTHKRAGKIRTAIKKLTEDLSANADNIRAATRSALLGGDRSGKGAFPEIPADAFTTTYAAACVTLNGPGKSLASDMACLCGTGSSAATTTLSVCTTNTAGITYSTNYDTASNGVTIHKTLHSICEQSTEAEPLTPAAITAQLHAFATLLGRYTLGTATDKGNFAYGKGDDCTTQCTGDQASEHSCVNYAAAFKQNTRTKIGQAIKWYGRLMEARQKLVERKHLLRKLTHQRTKLISLADAMHSLYETAANAPATQTTNIAPENPALNTQIKCPKKKTTPAGCSTTNCDYDDTTKE</sequence>
<evidence type="ECO:0000256" key="6">
    <source>
        <dbReference type="ARBA" id="ARBA00023136"/>
    </source>
</evidence>
<protein>
    <submittedName>
        <fullName evidence="11">Variant surface glycoprotein 1301</fullName>
    </submittedName>
</protein>
<evidence type="ECO:0000256" key="8">
    <source>
        <dbReference type="ARBA" id="ARBA00023288"/>
    </source>
</evidence>
<evidence type="ECO:0000256" key="7">
    <source>
        <dbReference type="ARBA" id="ARBA00023180"/>
    </source>
</evidence>
<feature type="signal peptide" evidence="9">
    <location>
        <begin position="1"/>
        <end position="20"/>
    </location>
</feature>
<dbReference type="GO" id="GO:0098552">
    <property type="term" value="C:side of membrane"/>
    <property type="evidence" value="ECO:0007669"/>
    <property type="project" value="UniProtKB-KW"/>
</dbReference>
<reference evidence="11" key="2">
    <citation type="journal article" date="2014" name="Mol. Biochem. Parasitol.">
        <title>Capturing the variant surface glycoprotein repertoire (the VSGnome) of Trypanosoma brucei Lister 427.</title>
        <authorList>
            <person name="Cross G.A."/>
            <person name="Kim H.S."/>
            <person name="Wickstead B."/>
        </authorList>
    </citation>
    <scope>NUCLEOTIDE SEQUENCE</scope>
    <source>
        <strain evidence="11">Lister 427</strain>
    </source>
</reference>
<dbReference type="Pfam" id="PF13206">
    <property type="entry name" value="VSG_B"/>
    <property type="match status" value="1"/>
</dbReference>
<keyword evidence="7" id="KW-0325">Glycoprotein</keyword>
<evidence type="ECO:0000259" key="10">
    <source>
        <dbReference type="Pfam" id="PF13206"/>
    </source>
</evidence>
<evidence type="ECO:0000256" key="9">
    <source>
        <dbReference type="SAM" id="SignalP"/>
    </source>
</evidence>
<evidence type="ECO:0000256" key="4">
    <source>
        <dbReference type="ARBA" id="ARBA00022622"/>
    </source>
</evidence>
<reference evidence="11" key="1">
    <citation type="submission" date="2013-02" db="EMBL/GenBank/DDBJ databases">
        <authorList>
            <person name="Cross G.A.M."/>
            <person name="Kim H.-S."/>
            <person name="Wickstead B."/>
        </authorList>
    </citation>
    <scope>NUCLEOTIDE SEQUENCE</scope>
    <source>
        <strain evidence="11">Lister 427</strain>
    </source>
</reference>
<evidence type="ECO:0000256" key="3">
    <source>
        <dbReference type="ARBA" id="ARBA00022475"/>
    </source>
</evidence>
<evidence type="ECO:0000313" key="11">
    <source>
        <dbReference type="EMBL" id="AGH60234.1"/>
    </source>
</evidence>
<comment type="function">
    <text evidence="1">VSG forms a coat on the surface of the parasite. The trypanosome evades the immune response of the host by expressing a series of antigenically distinct VSGs from an estimated 1000 VSG genes.</text>
</comment>
<feature type="domain" description="Trypanosome variant surface glycoprotein B-type N-terminal" evidence="10">
    <location>
        <begin position="14"/>
        <end position="375"/>
    </location>
</feature>
<accession>M4SW36</accession>
<dbReference type="GO" id="GO:0005886">
    <property type="term" value="C:plasma membrane"/>
    <property type="evidence" value="ECO:0007669"/>
    <property type="project" value="UniProtKB-SubCell"/>
</dbReference>
<evidence type="ECO:0000256" key="2">
    <source>
        <dbReference type="ARBA" id="ARBA00004609"/>
    </source>
</evidence>
<keyword evidence="6" id="KW-0472">Membrane</keyword>
<comment type="subcellular location">
    <subcellularLocation>
        <location evidence="2">Cell membrane</location>
        <topology evidence="2">Lipid-anchor</topology>
        <topology evidence="2">GPI-anchor</topology>
    </subcellularLocation>
</comment>
<dbReference type="InterPro" id="IPR025932">
    <property type="entry name" value="Trypano_VSG_B_N_dom"/>
</dbReference>
<dbReference type="EMBL" id="KC612803">
    <property type="protein sequence ID" value="AGH60234.1"/>
    <property type="molecule type" value="Genomic_DNA"/>
</dbReference>
<organism evidence="11">
    <name type="scientific">Trypanosoma brucei</name>
    <dbReference type="NCBI Taxonomy" id="5691"/>
    <lineage>
        <taxon>Eukaryota</taxon>
        <taxon>Discoba</taxon>
        <taxon>Euglenozoa</taxon>
        <taxon>Kinetoplastea</taxon>
        <taxon>Metakinetoplastina</taxon>
        <taxon>Trypanosomatida</taxon>
        <taxon>Trypanosomatidae</taxon>
        <taxon>Trypanosoma</taxon>
    </lineage>
</organism>
<evidence type="ECO:0000256" key="5">
    <source>
        <dbReference type="ARBA" id="ARBA00022729"/>
    </source>
</evidence>